<evidence type="ECO:0000313" key="3">
    <source>
        <dbReference type="Proteomes" id="UP001497392"/>
    </source>
</evidence>
<name>A0ABP1G4B9_9CHLO</name>
<protein>
    <submittedName>
        <fullName evidence="2">G10047 protein</fullName>
    </submittedName>
</protein>
<keyword evidence="3" id="KW-1185">Reference proteome</keyword>
<comment type="caution">
    <text evidence="2">The sequence shown here is derived from an EMBL/GenBank/DDBJ whole genome shotgun (WGS) entry which is preliminary data.</text>
</comment>
<dbReference type="EMBL" id="CAXHTA020000017">
    <property type="protein sequence ID" value="CAL5227136.1"/>
    <property type="molecule type" value="Genomic_DNA"/>
</dbReference>
<reference evidence="2 3" key="1">
    <citation type="submission" date="2024-06" db="EMBL/GenBank/DDBJ databases">
        <authorList>
            <person name="Kraege A."/>
            <person name="Thomma B."/>
        </authorList>
    </citation>
    <scope>NUCLEOTIDE SEQUENCE [LARGE SCALE GENOMIC DNA]</scope>
</reference>
<evidence type="ECO:0000256" key="1">
    <source>
        <dbReference type="SAM" id="MobiDB-lite"/>
    </source>
</evidence>
<accession>A0ABP1G4B9</accession>
<feature type="compositionally biased region" description="Low complexity" evidence="1">
    <location>
        <begin position="8"/>
        <end position="32"/>
    </location>
</feature>
<sequence>MSPSDQRASAASSESASAAAASQSSPAETPAADECVPLRPKELHVAAALLVVLHRAQKEGCGAVTSIKELLVSNDPRTSLFLQALPEDGELPSLKQLEISSATRDWLLSTFELCRSAECQPLELFTRRTLCSTHLRATHSVGSKEFAARQQRLQAIWASLAIGSAAESREDEVFEKLYDRVELLAQHDVAPKLRTLITVLLQETIQMLELDSRQLGACPVLMIAGSASSFTVCIDHMLPGVLDALLEHETEDLTSVDALLRMVLPLEGALDSYRDRATAAKKSPTDIVMLEAAVQGW</sequence>
<dbReference type="Proteomes" id="UP001497392">
    <property type="component" value="Unassembled WGS sequence"/>
</dbReference>
<proteinExistence type="predicted"/>
<evidence type="ECO:0000313" key="2">
    <source>
        <dbReference type="EMBL" id="CAL5227136.1"/>
    </source>
</evidence>
<feature type="region of interest" description="Disordered" evidence="1">
    <location>
        <begin position="1"/>
        <end position="33"/>
    </location>
</feature>
<gene>
    <name evidence="2" type="primary">g10047</name>
    <name evidence="2" type="ORF">VP750_LOCUS9042</name>
</gene>
<organism evidence="2 3">
    <name type="scientific">Coccomyxa viridis</name>
    <dbReference type="NCBI Taxonomy" id="1274662"/>
    <lineage>
        <taxon>Eukaryota</taxon>
        <taxon>Viridiplantae</taxon>
        <taxon>Chlorophyta</taxon>
        <taxon>core chlorophytes</taxon>
        <taxon>Trebouxiophyceae</taxon>
        <taxon>Trebouxiophyceae incertae sedis</taxon>
        <taxon>Coccomyxaceae</taxon>
        <taxon>Coccomyxa</taxon>
    </lineage>
</organism>